<organism evidence="1 2">
    <name type="scientific">Corynebacterium ulcerans FRC58</name>
    <dbReference type="NCBI Taxonomy" id="1408268"/>
    <lineage>
        <taxon>Bacteria</taxon>
        <taxon>Bacillati</taxon>
        <taxon>Actinomycetota</taxon>
        <taxon>Actinomycetes</taxon>
        <taxon>Mycobacteriales</taxon>
        <taxon>Corynebacteriaceae</taxon>
        <taxon>Corynebacterium</taxon>
    </lineage>
</organism>
<sequence>MAGKIKDEEVSVFYLNLAVRNPVGMYGWGTGGSTPKHVQ</sequence>
<reference evidence="1 2" key="1">
    <citation type="journal article" date="2014" name="Int. J. Syst. Evol. Microbiol.">
        <title>Draft Genome Sequence of Corynebacterium ulcerans FRC58, Isolated from the Bronchitic Aspiration of a Patient in France.</title>
        <authorList>
            <person name="Silva Ado S."/>
            <person name="Barauna R.A."/>
            <person name="de Sa P.C."/>
            <person name="das Gracas D.A."/>
            <person name="Carneiro A.R."/>
            <person name="Thouvenin M."/>
            <person name="Azevedo V."/>
            <person name="Badell E."/>
            <person name="Guiso N."/>
            <person name="da Silva A.L."/>
            <person name="Ramos R.T."/>
        </authorList>
    </citation>
    <scope>NUCLEOTIDE SEQUENCE [LARGE SCALE GENOMIC DNA]</scope>
    <source>
        <strain evidence="1 2">FRC58</strain>
    </source>
</reference>
<accession>A0ABN4H187</accession>
<dbReference type="EMBL" id="CP011913">
    <property type="protein sequence ID" value="AKN76826.1"/>
    <property type="molecule type" value="Genomic_DNA"/>
</dbReference>
<dbReference type="Proteomes" id="UP000036185">
    <property type="component" value="Chromosome"/>
</dbReference>
<protein>
    <submittedName>
        <fullName evidence="1">Uncharacterized protein</fullName>
    </submittedName>
</protein>
<evidence type="ECO:0000313" key="1">
    <source>
        <dbReference type="EMBL" id="AKN76826.1"/>
    </source>
</evidence>
<gene>
    <name evidence="1" type="ORF">CulFRC58_0972</name>
</gene>
<evidence type="ECO:0000313" key="2">
    <source>
        <dbReference type="Proteomes" id="UP000036185"/>
    </source>
</evidence>
<name>A0ABN4H187_CORUL</name>
<proteinExistence type="predicted"/>
<keyword evidence="2" id="KW-1185">Reference proteome</keyword>